<accession>A0A699K690</accession>
<dbReference type="GO" id="GO:0003964">
    <property type="term" value="F:RNA-directed DNA polymerase activity"/>
    <property type="evidence" value="ECO:0007669"/>
    <property type="project" value="UniProtKB-KW"/>
</dbReference>
<evidence type="ECO:0000313" key="1">
    <source>
        <dbReference type="EMBL" id="GFA77997.1"/>
    </source>
</evidence>
<dbReference type="PANTHER" id="PTHR33116:SF79">
    <property type="entry name" value="REVERSE TRANSCRIPTASE DOMAIN, ZINC FINGER, CCHC-TYPE-RELATED"/>
    <property type="match status" value="1"/>
</dbReference>
<keyword evidence="1" id="KW-0548">Nucleotidyltransferase</keyword>
<name>A0A699K690_TANCI</name>
<reference evidence="1" key="1">
    <citation type="journal article" date="2019" name="Sci. Rep.">
        <title>Draft genome of Tanacetum cinerariifolium, the natural source of mosquito coil.</title>
        <authorList>
            <person name="Yamashiro T."/>
            <person name="Shiraishi A."/>
            <person name="Satake H."/>
            <person name="Nakayama K."/>
        </authorList>
    </citation>
    <scope>NUCLEOTIDE SEQUENCE</scope>
</reference>
<dbReference type="EMBL" id="BKCJ010486442">
    <property type="protein sequence ID" value="GFA77997.1"/>
    <property type="molecule type" value="Genomic_DNA"/>
</dbReference>
<proteinExistence type="predicted"/>
<dbReference type="PANTHER" id="PTHR33116">
    <property type="entry name" value="REVERSE TRANSCRIPTASE ZINC-BINDING DOMAIN-CONTAINING PROTEIN-RELATED-RELATED"/>
    <property type="match status" value="1"/>
</dbReference>
<gene>
    <name evidence="1" type="ORF">Tci_649969</name>
</gene>
<keyword evidence="1" id="KW-0695">RNA-directed DNA polymerase</keyword>
<sequence>MSGLKINVHKSNVLGVGVSDIEVSNVAKIIGCGVAKLPMKYLGVPVGNNMARCYSWNNIVNKFTNKLSLWKARLLSIGGRLTLIKASIRNNFFIGADQGERKITWVKWKKCLASKSLGGLGIDSIYGLNMGLLFKWIWRLLANPSDLWSRSILSIYRTRGGIDLLSFYTRNIGNGDSTKFWDDLWCEEQLLKDKFHRVFMLDTDRDCLVANQIPLSNWHLVLRQNPRGGIESLQFEALQDV</sequence>
<keyword evidence="1" id="KW-0808">Transferase</keyword>
<organism evidence="1">
    <name type="scientific">Tanacetum cinerariifolium</name>
    <name type="common">Dalmatian daisy</name>
    <name type="synonym">Chrysanthemum cinerariifolium</name>
    <dbReference type="NCBI Taxonomy" id="118510"/>
    <lineage>
        <taxon>Eukaryota</taxon>
        <taxon>Viridiplantae</taxon>
        <taxon>Streptophyta</taxon>
        <taxon>Embryophyta</taxon>
        <taxon>Tracheophyta</taxon>
        <taxon>Spermatophyta</taxon>
        <taxon>Magnoliopsida</taxon>
        <taxon>eudicotyledons</taxon>
        <taxon>Gunneridae</taxon>
        <taxon>Pentapetalae</taxon>
        <taxon>asterids</taxon>
        <taxon>campanulids</taxon>
        <taxon>Asterales</taxon>
        <taxon>Asteraceae</taxon>
        <taxon>Asteroideae</taxon>
        <taxon>Anthemideae</taxon>
        <taxon>Anthemidinae</taxon>
        <taxon>Tanacetum</taxon>
    </lineage>
</organism>
<dbReference type="AlphaFoldDB" id="A0A699K690"/>
<protein>
    <submittedName>
        <fullName evidence="1">RNA-directed DNA polymerase, eukaryota, reverse transcriptase zinc-binding domain protein</fullName>
    </submittedName>
</protein>
<comment type="caution">
    <text evidence="1">The sequence shown here is derived from an EMBL/GenBank/DDBJ whole genome shotgun (WGS) entry which is preliminary data.</text>
</comment>